<reference evidence="2" key="1">
    <citation type="submission" date="2020-03" db="EMBL/GenBank/DDBJ databases">
        <authorList>
            <person name="Weist P."/>
        </authorList>
    </citation>
    <scope>NUCLEOTIDE SEQUENCE</scope>
</reference>
<dbReference type="EMBL" id="CADEAL010000665">
    <property type="protein sequence ID" value="CAB1423547.1"/>
    <property type="molecule type" value="Genomic_DNA"/>
</dbReference>
<evidence type="ECO:0000313" key="2">
    <source>
        <dbReference type="EMBL" id="CAB1423547.1"/>
    </source>
</evidence>
<evidence type="ECO:0000313" key="3">
    <source>
        <dbReference type="Proteomes" id="UP001153269"/>
    </source>
</evidence>
<comment type="caution">
    <text evidence="2">The sequence shown here is derived from an EMBL/GenBank/DDBJ whole genome shotgun (WGS) entry which is preliminary data.</text>
</comment>
<dbReference type="AlphaFoldDB" id="A0A9N7U3B9"/>
<accession>A0A9N7U3B9</accession>
<protein>
    <submittedName>
        <fullName evidence="2">Uncharacterized protein</fullName>
    </submittedName>
</protein>
<sequence length="167" mass="17630">MQSRPPQAAASSSRLQPPPPASSSALLPPLHLIGHFHSVLGRKQEGGSSAGRRDSEGQMEGVGFKPLSLGRLPLTPAAVVGKDYRRVCCRRVGQEVEREFIGASGNICRLQLETCSDERSVAVTDPGAAKHRGNNQAGSLEASPLSSTPCETSRSGPEEMNNHGPQP</sequence>
<gene>
    <name evidence="2" type="ORF">PLEPLA_LOCUS11467</name>
</gene>
<name>A0A9N7U3B9_PLEPL</name>
<feature type="region of interest" description="Disordered" evidence="1">
    <location>
        <begin position="1"/>
        <end position="27"/>
    </location>
</feature>
<organism evidence="2 3">
    <name type="scientific">Pleuronectes platessa</name>
    <name type="common">European plaice</name>
    <dbReference type="NCBI Taxonomy" id="8262"/>
    <lineage>
        <taxon>Eukaryota</taxon>
        <taxon>Metazoa</taxon>
        <taxon>Chordata</taxon>
        <taxon>Craniata</taxon>
        <taxon>Vertebrata</taxon>
        <taxon>Euteleostomi</taxon>
        <taxon>Actinopterygii</taxon>
        <taxon>Neopterygii</taxon>
        <taxon>Teleostei</taxon>
        <taxon>Neoteleostei</taxon>
        <taxon>Acanthomorphata</taxon>
        <taxon>Carangaria</taxon>
        <taxon>Pleuronectiformes</taxon>
        <taxon>Pleuronectoidei</taxon>
        <taxon>Pleuronectidae</taxon>
        <taxon>Pleuronectes</taxon>
    </lineage>
</organism>
<dbReference type="Proteomes" id="UP001153269">
    <property type="component" value="Unassembled WGS sequence"/>
</dbReference>
<feature type="region of interest" description="Disordered" evidence="1">
    <location>
        <begin position="42"/>
        <end position="65"/>
    </location>
</feature>
<feature type="compositionally biased region" description="Low complexity" evidence="1">
    <location>
        <begin position="1"/>
        <end position="15"/>
    </location>
</feature>
<feature type="compositionally biased region" description="Polar residues" evidence="1">
    <location>
        <begin position="134"/>
        <end position="155"/>
    </location>
</feature>
<proteinExistence type="predicted"/>
<feature type="region of interest" description="Disordered" evidence="1">
    <location>
        <begin position="123"/>
        <end position="167"/>
    </location>
</feature>
<evidence type="ECO:0000256" key="1">
    <source>
        <dbReference type="SAM" id="MobiDB-lite"/>
    </source>
</evidence>
<keyword evidence="3" id="KW-1185">Reference proteome</keyword>